<protein>
    <recommendedName>
        <fullName evidence="8">Fibrinogen C-terminal domain-containing protein</fullName>
    </recommendedName>
</protein>
<keyword evidence="3 7" id="KW-0732">Signal</keyword>
<feature type="domain" description="Fibrinogen C-terminal" evidence="8">
    <location>
        <begin position="58"/>
        <end position="270"/>
    </location>
</feature>
<evidence type="ECO:0000313" key="9">
    <source>
        <dbReference type="EMBL" id="KAJ1190361.1"/>
    </source>
</evidence>
<dbReference type="PROSITE" id="PS51406">
    <property type="entry name" value="FIBRINOGEN_C_2"/>
    <property type="match status" value="1"/>
</dbReference>
<evidence type="ECO:0000256" key="3">
    <source>
        <dbReference type="ARBA" id="ARBA00022729"/>
    </source>
</evidence>
<evidence type="ECO:0000256" key="4">
    <source>
        <dbReference type="ARBA" id="ARBA00023054"/>
    </source>
</evidence>
<dbReference type="GO" id="GO:0007596">
    <property type="term" value="P:blood coagulation"/>
    <property type="evidence" value="ECO:0007669"/>
    <property type="project" value="InterPro"/>
</dbReference>
<dbReference type="Proteomes" id="UP001066276">
    <property type="component" value="Chromosome 3_1"/>
</dbReference>
<dbReference type="InterPro" id="IPR014716">
    <property type="entry name" value="Fibrinogen_a/b/g_C_1"/>
</dbReference>
<dbReference type="Gene3D" id="3.90.215.10">
    <property type="entry name" value="Gamma Fibrinogen, chain A, domain 1"/>
    <property type="match status" value="1"/>
</dbReference>
<dbReference type="PANTHER" id="PTHR47221">
    <property type="entry name" value="FIBRINOGEN ALPHA CHAIN"/>
    <property type="match status" value="1"/>
</dbReference>
<evidence type="ECO:0000259" key="8">
    <source>
        <dbReference type="PROSITE" id="PS51406"/>
    </source>
</evidence>
<dbReference type="PANTHER" id="PTHR47221:SF6">
    <property type="entry name" value="FIBRINOGEN ALPHA CHAIN"/>
    <property type="match status" value="1"/>
</dbReference>
<dbReference type="AlphaFoldDB" id="A0AAV7UPQ2"/>
<evidence type="ECO:0000256" key="1">
    <source>
        <dbReference type="ARBA" id="ARBA00004613"/>
    </source>
</evidence>
<dbReference type="InterPro" id="IPR037579">
    <property type="entry name" value="FIB_ANG-like"/>
</dbReference>
<name>A0AAV7UPQ2_PLEWA</name>
<dbReference type="InterPro" id="IPR002181">
    <property type="entry name" value="Fibrinogen_a/b/g_C_dom"/>
</dbReference>
<dbReference type="InterPro" id="IPR036056">
    <property type="entry name" value="Fibrinogen-like_C"/>
</dbReference>
<dbReference type="SUPFAM" id="SSF56496">
    <property type="entry name" value="Fibrinogen C-terminal domain-like"/>
    <property type="match status" value="1"/>
</dbReference>
<evidence type="ECO:0000256" key="2">
    <source>
        <dbReference type="ARBA" id="ARBA00022525"/>
    </source>
</evidence>
<sequence length="276" mass="31733">MPSSLQGWLAGSILLLCVAVSVSEKTQVIIPPYLADVENIRMVSDPKDILNAGQLKARISVFYTRDCEELYKLGHTESGLYVIRPEGSPKLVVQCFMHDCDGWTVIQKNTFNTDMTWAESWSTYQYGFGFIEQNHWLGNHYIHLLTQQKWYKIRIMLTDSSNRTRYAEYDSFLVKDANEGYALRLGTYHGDAGDSLTNTSTKSMHDNMKFSTHDRDNDRSTSSECADLHGGGWWYDSCYDAQLNRKSGIHWHTLCDHNCRSSLMLIKPIHMYCNRV</sequence>
<keyword evidence="6" id="KW-0325">Glycoprotein</keyword>
<gene>
    <name evidence="9" type="ORF">NDU88_007099</name>
</gene>
<comment type="caution">
    <text evidence="9">The sequence shown here is derived from an EMBL/GenBank/DDBJ whole genome shotgun (WGS) entry which is preliminary data.</text>
</comment>
<accession>A0AAV7UPQ2</accession>
<evidence type="ECO:0000313" key="10">
    <source>
        <dbReference type="Proteomes" id="UP001066276"/>
    </source>
</evidence>
<evidence type="ECO:0000256" key="5">
    <source>
        <dbReference type="ARBA" id="ARBA00023157"/>
    </source>
</evidence>
<keyword evidence="2" id="KW-0964">Secreted</keyword>
<dbReference type="CDD" id="cd00087">
    <property type="entry name" value="FReD"/>
    <property type="match status" value="1"/>
</dbReference>
<keyword evidence="10" id="KW-1185">Reference proteome</keyword>
<dbReference type="EMBL" id="JANPWB010000005">
    <property type="protein sequence ID" value="KAJ1190361.1"/>
    <property type="molecule type" value="Genomic_DNA"/>
</dbReference>
<keyword evidence="5" id="KW-1015">Disulfide bond</keyword>
<evidence type="ECO:0000256" key="7">
    <source>
        <dbReference type="SAM" id="SignalP"/>
    </source>
</evidence>
<reference evidence="9" key="1">
    <citation type="journal article" date="2022" name="bioRxiv">
        <title>Sequencing and chromosome-scale assembly of the giantPleurodeles waltlgenome.</title>
        <authorList>
            <person name="Brown T."/>
            <person name="Elewa A."/>
            <person name="Iarovenko S."/>
            <person name="Subramanian E."/>
            <person name="Araus A.J."/>
            <person name="Petzold A."/>
            <person name="Susuki M."/>
            <person name="Suzuki K.-i.T."/>
            <person name="Hayashi T."/>
            <person name="Toyoda A."/>
            <person name="Oliveira C."/>
            <person name="Osipova E."/>
            <person name="Leigh N.D."/>
            <person name="Simon A."/>
            <person name="Yun M.H."/>
        </authorList>
    </citation>
    <scope>NUCLEOTIDE SEQUENCE</scope>
    <source>
        <strain evidence="9">20211129_DDA</strain>
        <tissue evidence="9">Liver</tissue>
    </source>
</reference>
<proteinExistence type="predicted"/>
<feature type="signal peptide" evidence="7">
    <location>
        <begin position="1"/>
        <end position="23"/>
    </location>
</feature>
<dbReference type="Pfam" id="PF00147">
    <property type="entry name" value="Fibrinogen_C"/>
    <property type="match status" value="1"/>
</dbReference>
<feature type="chain" id="PRO_5044000941" description="Fibrinogen C-terminal domain-containing protein" evidence="7">
    <location>
        <begin position="24"/>
        <end position="276"/>
    </location>
</feature>
<evidence type="ECO:0000256" key="6">
    <source>
        <dbReference type="ARBA" id="ARBA00023180"/>
    </source>
</evidence>
<organism evidence="9 10">
    <name type="scientific">Pleurodeles waltl</name>
    <name type="common">Iberian ribbed newt</name>
    <dbReference type="NCBI Taxonomy" id="8319"/>
    <lineage>
        <taxon>Eukaryota</taxon>
        <taxon>Metazoa</taxon>
        <taxon>Chordata</taxon>
        <taxon>Craniata</taxon>
        <taxon>Vertebrata</taxon>
        <taxon>Euteleostomi</taxon>
        <taxon>Amphibia</taxon>
        <taxon>Batrachia</taxon>
        <taxon>Caudata</taxon>
        <taxon>Salamandroidea</taxon>
        <taxon>Salamandridae</taxon>
        <taxon>Pleurodelinae</taxon>
        <taxon>Pleurodeles</taxon>
    </lineage>
</organism>
<dbReference type="SMART" id="SM00186">
    <property type="entry name" value="FBG"/>
    <property type="match status" value="1"/>
</dbReference>
<dbReference type="GO" id="GO:0005576">
    <property type="term" value="C:extracellular region"/>
    <property type="evidence" value="ECO:0007669"/>
    <property type="project" value="UniProtKB-SubCell"/>
</dbReference>
<keyword evidence="4" id="KW-0175">Coiled coil</keyword>
<comment type="subcellular location">
    <subcellularLocation>
        <location evidence="1">Secreted</location>
    </subcellularLocation>
</comment>